<dbReference type="SUPFAM" id="SSF48173">
    <property type="entry name" value="Cryptochrome/photolyase FAD-binding domain"/>
    <property type="match status" value="1"/>
</dbReference>
<sequence>MELILVLGNQLFDPSRWPENLKGPTTVFMREDRELCTYFRFHKHKIIFFLAAMRAYKDELIDSGRSVHYEELGVDQKSYDDSLAFYIKKNKVKKVYLFEVEDKFFETRILEVFKTLRVDFEVLRSPMFLTSRVGFSDYLKKYKKPFMKNFYEQQRKRFKILVDHEMRPAGGQWSFDEENRLPLPADIFPPDLPSFPKDPHVRAVQKVCDVFFENHPGDVEEFWLPVRRDQAKQWLEDFLKNKLNSFGPYEDALAIHSDFVFHSVLTPFLNTGLLTPQEVI</sequence>
<dbReference type="Gene3D" id="3.40.50.620">
    <property type="entry name" value="HUPs"/>
    <property type="match status" value="1"/>
</dbReference>
<dbReference type="InterPro" id="IPR014729">
    <property type="entry name" value="Rossmann-like_a/b/a_fold"/>
</dbReference>
<gene>
    <name evidence="1" type="ORF">NWE73_14445</name>
</gene>
<evidence type="ECO:0000313" key="1">
    <source>
        <dbReference type="EMBL" id="MDG0817576.1"/>
    </source>
</evidence>
<dbReference type="Gene3D" id="1.25.40.80">
    <property type="match status" value="1"/>
</dbReference>
<keyword evidence="2" id="KW-1185">Reference proteome</keyword>
<dbReference type="RefSeq" id="WP_277579048.1">
    <property type="nucleotide sequence ID" value="NZ_JANRMI010000004.1"/>
</dbReference>
<dbReference type="PANTHER" id="PTHR38657">
    <property type="entry name" value="SLR1343 PROTEIN"/>
    <property type="match status" value="1"/>
</dbReference>
<organism evidence="1 2">
    <name type="scientific">Bdellovibrio svalbardensis</name>
    <dbReference type="NCBI Taxonomy" id="2972972"/>
    <lineage>
        <taxon>Bacteria</taxon>
        <taxon>Pseudomonadati</taxon>
        <taxon>Bdellovibrionota</taxon>
        <taxon>Bdellovibrionia</taxon>
        <taxon>Bdellovibrionales</taxon>
        <taxon>Pseudobdellovibrionaceae</taxon>
        <taxon>Bdellovibrio</taxon>
    </lineage>
</organism>
<dbReference type="EMBL" id="JANRMI010000004">
    <property type="protein sequence ID" value="MDG0817576.1"/>
    <property type="molecule type" value="Genomic_DNA"/>
</dbReference>
<comment type="caution">
    <text evidence="1">The sequence shown here is derived from an EMBL/GenBank/DDBJ whole genome shotgun (WGS) entry which is preliminary data.</text>
</comment>
<reference evidence="1" key="1">
    <citation type="submission" date="2022-08" db="EMBL/GenBank/DDBJ databases">
        <title>Novel Bdellovibrio Species Isolated from Svalbard: Designation Bdellovibrio svalbardensis.</title>
        <authorList>
            <person name="Mitchell R.J."/>
            <person name="Choi S.Y."/>
        </authorList>
    </citation>
    <scope>NUCLEOTIDE SEQUENCE</scope>
    <source>
        <strain evidence="1">PAP01</strain>
    </source>
</reference>
<dbReference type="InterPro" id="IPR007357">
    <property type="entry name" value="PhrB-like"/>
</dbReference>
<dbReference type="InterPro" id="IPR052551">
    <property type="entry name" value="UV-DNA_repair_photolyase"/>
</dbReference>
<dbReference type="Pfam" id="PF04244">
    <property type="entry name" value="DPRP"/>
    <property type="match status" value="1"/>
</dbReference>
<proteinExistence type="predicted"/>
<name>A0ABT6DP09_9BACT</name>
<evidence type="ECO:0000313" key="2">
    <source>
        <dbReference type="Proteomes" id="UP001152321"/>
    </source>
</evidence>
<accession>A0ABT6DP09</accession>
<dbReference type="InterPro" id="IPR036134">
    <property type="entry name" value="Crypto/Photolyase_FAD-like_sf"/>
</dbReference>
<dbReference type="Proteomes" id="UP001152321">
    <property type="component" value="Unassembled WGS sequence"/>
</dbReference>
<protein>
    <submittedName>
        <fullName evidence="1">Cryptochrome/photolyase family protein</fullName>
    </submittedName>
</protein>
<dbReference type="PANTHER" id="PTHR38657:SF1">
    <property type="entry name" value="SLR1343 PROTEIN"/>
    <property type="match status" value="1"/>
</dbReference>